<keyword evidence="6" id="KW-1185">Reference proteome</keyword>
<accession>A0A8T2RJU1</accession>
<feature type="domain" description="Tyrosine-protein phosphatase" evidence="3">
    <location>
        <begin position="11"/>
        <end position="181"/>
    </location>
</feature>
<dbReference type="InterPro" id="IPR000387">
    <property type="entry name" value="Tyr_Pase_dom"/>
</dbReference>
<evidence type="ECO:0000256" key="2">
    <source>
        <dbReference type="ARBA" id="ARBA00022912"/>
    </source>
</evidence>
<dbReference type="Pfam" id="PF00782">
    <property type="entry name" value="DSPc"/>
    <property type="match status" value="1"/>
</dbReference>
<keyword evidence="1" id="KW-0378">Hydrolase</keyword>
<dbReference type="InterPro" id="IPR016130">
    <property type="entry name" value="Tyr_Pase_AS"/>
</dbReference>
<dbReference type="PROSITE" id="PS00383">
    <property type="entry name" value="TYR_PHOSPHATASE_1"/>
    <property type="match status" value="1"/>
</dbReference>
<dbReference type="Gene3D" id="3.90.190.10">
    <property type="entry name" value="Protein tyrosine phosphatase superfamily"/>
    <property type="match status" value="1"/>
</dbReference>
<dbReference type="PROSITE" id="PS50054">
    <property type="entry name" value="TYR_PHOSPHATASE_DUAL"/>
    <property type="match status" value="1"/>
</dbReference>
<dbReference type="PANTHER" id="PTHR46377">
    <property type="entry name" value="DUAL SPECIFICITY PROTEIN PHOSPHATASE 19"/>
    <property type="match status" value="1"/>
</dbReference>
<dbReference type="CDD" id="cd14498">
    <property type="entry name" value="DSP"/>
    <property type="match status" value="1"/>
</dbReference>
<protein>
    <submittedName>
        <fullName evidence="5">Uncharacterized protein</fullName>
    </submittedName>
</protein>
<dbReference type="InterPro" id="IPR020422">
    <property type="entry name" value="TYR_PHOSPHATASE_DUAL_dom"/>
</dbReference>
<dbReference type="InterPro" id="IPR029021">
    <property type="entry name" value="Prot-tyrosine_phosphatase-like"/>
</dbReference>
<reference evidence="5" key="1">
    <citation type="submission" date="2021-08" db="EMBL/GenBank/DDBJ databases">
        <title>WGS assembly of Ceratopteris richardii.</title>
        <authorList>
            <person name="Marchant D.B."/>
            <person name="Chen G."/>
            <person name="Jenkins J."/>
            <person name="Shu S."/>
            <person name="Leebens-Mack J."/>
            <person name="Grimwood J."/>
            <person name="Schmutz J."/>
            <person name="Soltis P."/>
            <person name="Soltis D."/>
            <person name="Chen Z.-H."/>
        </authorList>
    </citation>
    <scope>NUCLEOTIDE SEQUENCE</scope>
    <source>
        <strain evidence="5">Whitten #5841</strain>
        <tissue evidence="5">Leaf</tissue>
    </source>
</reference>
<dbReference type="OMA" id="CECLIDE"/>
<dbReference type="AlphaFoldDB" id="A0A8T2RJU1"/>
<evidence type="ECO:0000313" key="5">
    <source>
        <dbReference type="EMBL" id="KAH7295977.1"/>
    </source>
</evidence>
<dbReference type="GO" id="GO:0008579">
    <property type="term" value="F:JUN kinase phosphatase activity"/>
    <property type="evidence" value="ECO:0007669"/>
    <property type="project" value="TreeGrafter"/>
</dbReference>
<keyword evidence="2" id="KW-0904">Protein phosphatase</keyword>
<evidence type="ECO:0000259" key="4">
    <source>
        <dbReference type="PROSITE" id="PS50056"/>
    </source>
</evidence>
<dbReference type="Proteomes" id="UP000825935">
    <property type="component" value="Chromosome 26"/>
</dbReference>
<dbReference type="PROSITE" id="PS50056">
    <property type="entry name" value="TYR_PHOSPHATASE_2"/>
    <property type="match status" value="1"/>
</dbReference>
<evidence type="ECO:0000313" key="6">
    <source>
        <dbReference type="Proteomes" id="UP000825935"/>
    </source>
</evidence>
<dbReference type="GO" id="GO:0005737">
    <property type="term" value="C:cytoplasm"/>
    <property type="evidence" value="ECO:0007669"/>
    <property type="project" value="TreeGrafter"/>
</dbReference>
<proteinExistence type="predicted"/>
<comment type="caution">
    <text evidence="5">The sequence shown here is derived from an EMBL/GenBank/DDBJ whole genome shotgun (WGS) entry which is preliminary data.</text>
</comment>
<feature type="domain" description="Tyrosine specific protein phosphatases" evidence="4">
    <location>
        <begin position="99"/>
        <end position="158"/>
    </location>
</feature>
<dbReference type="InterPro" id="IPR000340">
    <property type="entry name" value="Dual-sp_phosphatase_cat-dom"/>
</dbReference>
<name>A0A8T2RJU1_CERRI</name>
<dbReference type="PANTHER" id="PTHR46377:SF5">
    <property type="entry name" value="DUAL SPECIFICITY PHOSPHATASE"/>
    <property type="match status" value="1"/>
</dbReference>
<dbReference type="SUPFAM" id="SSF52799">
    <property type="entry name" value="(Phosphotyrosine protein) phosphatases II"/>
    <property type="match status" value="1"/>
</dbReference>
<dbReference type="SMART" id="SM00195">
    <property type="entry name" value="DSPc"/>
    <property type="match status" value="1"/>
</dbReference>
<gene>
    <name evidence="5" type="ORF">KP509_26G001900</name>
</gene>
<dbReference type="EMBL" id="CM035431">
    <property type="protein sequence ID" value="KAH7295977.1"/>
    <property type="molecule type" value="Genomic_DNA"/>
</dbReference>
<evidence type="ECO:0000259" key="3">
    <source>
        <dbReference type="PROSITE" id="PS50054"/>
    </source>
</evidence>
<evidence type="ECO:0000256" key="1">
    <source>
        <dbReference type="ARBA" id="ARBA00022801"/>
    </source>
</evidence>
<organism evidence="5 6">
    <name type="scientific">Ceratopteris richardii</name>
    <name type="common">Triangle waterfern</name>
    <dbReference type="NCBI Taxonomy" id="49495"/>
    <lineage>
        <taxon>Eukaryota</taxon>
        <taxon>Viridiplantae</taxon>
        <taxon>Streptophyta</taxon>
        <taxon>Embryophyta</taxon>
        <taxon>Tracheophyta</taxon>
        <taxon>Polypodiopsida</taxon>
        <taxon>Polypodiidae</taxon>
        <taxon>Polypodiales</taxon>
        <taxon>Pteridineae</taxon>
        <taxon>Pteridaceae</taxon>
        <taxon>Parkerioideae</taxon>
        <taxon>Ceratopteris</taxon>
    </lineage>
</organism>
<sequence>MTMYPYNADSLPCECLIDEGLYIGDFKLALRVLSSDDHLGVTHMISLVSSSILSSMCSESSQKLRPPRKNQLTEPLFETAKRGSLLSRMTISLADTPEEDISQIMLPCFEFIDEGRKHGTVLVHCMAGRSRSAAIVIGYLMWSMGLSLEHAMGAVNRRYRRASPNSGYMKQLERLESELCRSQRAQNEIHDHRHGLVVAC</sequence>
<dbReference type="OrthoDB" id="2017893at2759"/>